<protein>
    <recommendedName>
        <fullName evidence="5">Pentatricopeptide repeat-containing protein</fullName>
    </recommendedName>
</protein>
<evidence type="ECO:0008006" key="5">
    <source>
        <dbReference type="Google" id="ProtNLM"/>
    </source>
</evidence>
<dbReference type="Gene3D" id="1.25.40.10">
    <property type="entry name" value="Tetratricopeptide repeat domain"/>
    <property type="match status" value="2"/>
</dbReference>
<dbReference type="InterPro" id="IPR002885">
    <property type="entry name" value="PPR_rpt"/>
</dbReference>
<dbReference type="EMBL" id="JBBNAE010000008">
    <property type="protein sequence ID" value="KAK9103575.1"/>
    <property type="molecule type" value="Genomic_DNA"/>
</dbReference>
<proteinExistence type="predicted"/>
<dbReference type="FunFam" id="1.25.40.10:FF:000144">
    <property type="entry name" value="Pentatricopeptide repeat-containing protein, mitochondrial"/>
    <property type="match status" value="1"/>
</dbReference>
<evidence type="ECO:0000256" key="2">
    <source>
        <dbReference type="PROSITE-ProRule" id="PRU00708"/>
    </source>
</evidence>
<dbReference type="PANTHER" id="PTHR47926">
    <property type="entry name" value="PENTATRICOPEPTIDE REPEAT-CONTAINING PROTEIN"/>
    <property type="match status" value="1"/>
</dbReference>
<evidence type="ECO:0000313" key="4">
    <source>
        <dbReference type="Proteomes" id="UP001417504"/>
    </source>
</evidence>
<feature type="repeat" description="PPR" evidence="2">
    <location>
        <begin position="97"/>
        <end position="131"/>
    </location>
</feature>
<sequence>MIACYAQNSRPKEAIELFNEMRKRNVSVQPDEMTLVSIISACSQLGDLRFGVWIESFMRQVGIDMDDYLATALIDLYAKCGCIDKANELFHGLKNKDVLAYSAMILGFGINGKPLDSIRSFEEMEDAKISPNLVTFTAILTAYNHAGLVKEGYRCFTSISSEHKLVPSSDHYGIMVDLLGCAGRLCEHMS</sequence>
<dbReference type="AlphaFoldDB" id="A0AAP0I0R0"/>
<dbReference type="Proteomes" id="UP001417504">
    <property type="component" value="Unassembled WGS sequence"/>
</dbReference>
<gene>
    <name evidence="3" type="ORF">Sjap_020829</name>
</gene>
<dbReference type="PANTHER" id="PTHR47926:SF545">
    <property type="entry name" value="PENTACOTRIPEPTIDE-REPEAT REGION OF PRORP DOMAIN-CONTAINING PROTEIN"/>
    <property type="match status" value="1"/>
</dbReference>
<keyword evidence="1" id="KW-0677">Repeat</keyword>
<dbReference type="PROSITE" id="PS51375">
    <property type="entry name" value="PPR"/>
    <property type="match status" value="2"/>
</dbReference>
<comment type="caution">
    <text evidence="3">The sequence shown here is derived from an EMBL/GenBank/DDBJ whole genome shotgun (WGS) entry which is preliminary data.</text>
</comment>
<dbReference type="NCBIfam" id="TIGR00756">
    <property type="entry name" value="PPR"/>
    <property type="match status" value="2"/>
</dbReference>
<dbReference type="GO" id="GO:0003723">
    <property type="term" value="F:RNA binding"/>
    <property type="evidence" value="ECO:0007669"/>
    <property type="project" value="InterPro"/>
</dbReference>
<keyword evidence="4" id="KW-1185">Reference proteome</keyword>
<dbReference type="InterPro" id="IPR046960">
    <property type="entry name" value="PPR_At4g14850-like_plant"/>
</dbReference>
<dbReference type="GO" id="GO:0009451">
    <property type="term" value="P:RNA modification"/>
    <property type="evidence" value="ECO:0007669"/>
    <property type="project" value="InterPro"/>
</dbReference>
<evidence type="ECO:0000256" key="1">
    <source>
        <dbReference type="ARBA" id="ARBA00022737"/>
    </source>
</evidence>
<dbReference type="Pfam" id="PF13041">
    <property type="entry name" value="PPR_2"/>
    <property type="match status" value="2"/>
</dbReference>
<feature type="repeat" description="PPR" evidence="2">
    <location>
        <begin position="1"/>
        <end position="28"/>
    </location>
</feature>
<dbReference type="InterPro" id="IPR011990">
    <property type="entry name" value="TPR-like_helical_dom_sf"/>
</dbReference>
<evidence type="ECO:0000313" key="3">
    <source>
        <dbReference type="EMBL" id="KAK9103575.1"/>
    </source>
</evidence>
<reference evidence="3 4" key="1">
    <citation type="submission" date="2024-01" db="EMBL/GenBank/DDBJ databases">
        <title>Genome assemblies of Stephania.</title>
        <authorList>
            <person name="Yang L."/>
        </authorList>
    </citation>
    <scope>NUCLEOTIDE SEQUENCE [LARGE SCALE GENOMIC DNA]</scope>
    <source>
        <strain evidence="3">QJT</strain>
        <tissue evidence="3">Leaf</tissue>
    </source>
</reference>
<name>A0AAP0I0R0_9MAGN</name>
<accession>A0AAP0I0R0</accession>
<organism evidence="3 4">
    <name type="scientific">Stephania japonica</name>
    <dbReference type="NCBI Taxonomy" id="461633"/>
    <lineage>
        <taxon>Eukaryota</taxon>
        <taxon>Viridiplantae</taxon>
        <taxon>Streptophyta</taxon>
        <taxon>Embryophyta</taxon>
        <taxon>Tracheophyta</taxon>
        <taxon>Spermatophyta</taxon>
        <taxon>Magnoliopsida</taxon>
        <taxon>Ranunculales</taxon>
        <taxon>Menispermaceae</taxon>
        <taxon>Menispermoideae</taxon>
        <taxon>Cissampelideae</taxon>
        <taxon>Stephania</taxon>
    </lineage>
</organism>